<evidence type="ECO:0000313" key="4">
    <source>
        <dbReference type="EMBL" id="SHF83378.1"/>
    </source>
</evidence>
<gene>
    <name evidence="4" type="ORF">SAMN05444339_11524</name>
</gene>
<evidence type="ECO:0000256" key="1">
    <source>
        <dbReference type="SAM" id="Phobius"/>
    </source>
</evidence>
<dbReference type="RefSeq" id="WP_072858732.1">
    <property type="nucleotide sequence ID" value="NZ_FQUE01000015.1"/>
</dbReference>
<protein>
    <submittedName>
        <fullName evidence="4">VPLPA-CTERM protein sorting domain-containing protein</fullName>
    </submittedName>
</protein>
<sequence>MLKSFLAIALTTLTMSPASAATVEHLNMVQNQWAVFEFDGKNAVELMVNPSSPDGSLSVTYAFSGSRCGDNIYWTCMADSQMTNTVYSNYSHNFGEGWFDKKNVGSIMSPFSISYSNDTWGSLFAYFRVTSGSASISQIDDTVPAAVPLPAALPMLLAGLGGLGLFARRRRKAA</sequence>
<reference evidence="5" key="1">
    <citation type="submission" date="2016-11" db="EMBL/GenBank/DDBJ databases">
        <authorList>
            <person name="Varghese N."/>
            <person name="Submissions S."/>
        </authorList>
    </citation>
    <scope>NUCLEOTIDE SEQUENCE [LARGE SCALE GENOMIC DNA]</scope>
    <source>
        <strain evidence="5">DSM 29326</strain>
    </source>
</reference>
<feature type="domain" description="Ice-binding protein C-terminal" evidence="3">
    <location>
        <begin position="146"/>
        <end position="171"/>
    </location>
</feature>
<dbReference type="InterPro" id="IPR022472">
    <property type="entry name" value="VPLPA-CTERM"/>
</dbReference>
<feature type="transmembrane region" description="Helical" evidence="1">
    <location>
        <begin position="145"/>
        <end position="167"/>
    </location>
</feature>
<dbReference type="NCBIfam" id="TIGR03370">
    <property type="entry name" value="VPLPA-CTERM"/>
    <property type="match status" value="1"/>
</dbReference>
<dbReference type="AlphaFoldDB" id="A0A1M5EVY6"/>
<evidence type="ECO:0000256" key="2">
    <source>
        <dbReference type="SAM" id="SignalP"/>
    </source>
</evidence>
<keyword evidence="2" id="KW-0732">Signal</keyword>
<proteinExistence type="predicted"/>
<keyword evidence="1" id="KW-0472">Membrane</keyword>
<dbReference type="EMBL" id="FQUE01000015">
    <property type="protein sequence ID" value="SHF83378.1"/>
    <property type="molecule type" value="Genomic_DNA"/>
</dbReference>
<dbReference type="InterPro" id="IPR013424">
    <property type="entry name" value="Ice-binding_C"/>
</dbReference>
<keyword evidence="1" id="KW-1133">Transmembrane helix</keyword>
<feature type="signal peptide" evidence="2">
    <location>
        <begin position="1"/>
        <end position="20"/>
    </location>
</feature>
<organism evidence="4 5">
    <name type="scientific">Loktanella atrilutea</name>
    <dbReference type="NCBI Taxonomy" id="366533"/>
    <lineage>
        <taxon>Bacteria</taxon>
        <taxon>Pseudomonadati</taxon>
        <taxon>Pseudomonadota</taxon>
        <taxon>Alphaproteobacteria</taxon>
        <taxon>Rhodobacterales</taxon>
        <taxon>Roseobacteraceae</taxon>
        <taxon>Loktanella</taxon>
    </lineage>
</organism>
<keyword evidence="5" id="KW-1185">Reference proteome</keyword>
<feature type="chain" id="PRO_5012115571" evidence="2">
    <location>
        <begin position="21"/>
        <end position="174"/>
    </location>
</feature>
<keyword evidence="1" id="KW-0812">Transmembrane</keyword>
<evidence type="ECO:0000259" key="3">
    <source>
        <dbReference type="Pfam" id="PF07589"/>
    </source>
</evidence>
<dbReference type="Proteomes" id="UP000183987">
    <property type="component" value="Unassembled WGS sequence"/>
</dbReference>
<evidence type="ECO:0000313" key="5">
    <source>
        <dbReference type="Proteomes" id="UP000183987"/>
    </source>
</evidence>
<dbReference type="Pfam" id="PF07589">
    <property type="entry name" value="PEP-CTERM"/>
    <property type="match status" value="1"/>
</dbReference>
<accession>A0A1M5EVY6</accession>
<name>A0A1M5EVY6_LOKAT</name>